<dbReference type="AlphaFoldDB" id="A0A0J6S564"/>
<dbReference type="PANTHER" id="PTHR36508:SF1">
    <property type="entry name" value="PROTEIN SLYX"/>
    <property type="match status" value="1"/>
</dbReference>
<name>A0A0J6S564_9HYPH</name>
<evidence type="ECO:0000313" key="4">
    <source>
        <dbReference type="Proteomes" id="UP000035955"/>
    </source>
</evidence>
<feature type="coiled-coil region" evidence="2">
    <location>
        <begin position="9"/>
        <end position="57"/>
    </location>
</feature>
<sequence length="70" mass="7925">MTHDPEARLDALETRIAHQDATIEDLNRIVTDQWTAIDALTRHVAVLRERVREMAERPAAAGDEAPPPHY</sequence>
<dbReference type="Gene3D" id="1.20.5.300">
    <property type="match status" value="1"/>
</dbReference>
<evidence type="ECO:0000313" key="3">
    <source>
        <dbReference type="EMBL" id="KMO28819.1"/>
    </source>
</evidence>
<reference evidence="3 4" key="1">
    <citation type="submission" date="2015-03" db="EMBL/GenBank/DDBJ databases">
        <title>Genome sequencing of Methylobacterium variabile DSM 16961.</title>
        <authorList>
            <person name="Chaudhry V."/>
            <person name="Patil P.B."/>
        </authorList>
    </citation>
    <scope>NUCLEOTIDE SEQUENCE [LARGE SCALE GENOMIC DNA]</scope>
    <source>
        <strain evidence="3 4">DSM 16961</strain>
    </source>
</reference>
<evidence type="ECO:0000256" key="2">
    <source>
        <dbReference type="SAM" id="Coils"/>
    </source>
</evidence>
<proteinExistence type="inferred from homology"/>
<comment type="caution">
    <text evidence="3">The sequence shown here is derived from an EMBL/GenBank/DDBJ whole genome shotgun (WGS) entry which is preliminary data.</text>
</comment>
<dbReference type="PANTHER" id="PTHR36508">
    <property type="entry name" value="PROTEIN SLYX"/>
    <property type="match status" value="1"/>
</dbReference>
<gene>
    <name evidence="1" type="primary">slyX</name>
    <name evidence="3" type="ORF">VQ02_30925</name>
</gene>
<protein>
    <recommendedName>
        <fullName evidence="1">Protein SlyX homolog</fullName>
    </recommendedName>
</protein>
<dbReference type="Pfam" id="PF04102">
    <property type="entry name" value="SlyX"/>
    <property type="match status" value="1"/>
</dbReference>
<dbReference type="EMBL" id="LABY01000280">
    <property type="protein sequence ID" value="KMO28819.1"/>
    <property type="molecule type" value="Genomic_DNA"/>
</dbReference>
<dbReference type="Proteomes" id="UP000035955">
    <property type="component" value="Unassembled WGS sequence"/>
</dbReference>
<dbReference type="HAMAP" id="MF_00715">
    <property type="entry name" value="SlyX"/>
    <property type="match status" value="1"/>
</dbReference>
<keyword evidence="2" id="KW-0175">Coiled coil</keyword>
<accession>A0A0J6S564</accession>
<dbReference type="PATRIC" id="fig|298794.3.peg.4438"/>
<organism evidence="3 4">
    <name type="scientific">Methylobacterium variabile</name>
    <dbReference type="NCBI Taxonomy" id="298794"/>
    <lineage>
        <taxon>Bacteria</taxon>
        <taxon>Pseudomonadati</taxon>
        <taxon>Pseudomonadota</taxon>
        <taxon>Alphaproteobacteria</taxon>
        <taxon>Hyphomicrobiales</taxon>
        <taxon>Methylobacteriaceae</taxon>
        <taxon>Methylobacterium</taxon>
    </lineage>
</organism>
<evidence type="ECO:0000256" key="1">
    <source>
        <dbReference type="HAMAP-Rule" id="MF_00715"/>
    </source>
</evidence>
<dbReference type="InterPro" id="IPR007236">
    <property type="entry name" value="SlyX"/>
</dbReference>
<dbReference type="OrthoDB" id="5422806at2"/>
<keyword evidence="4" id="KW-1185">Reference proteome</keyword>
<dbReference type="RefSeq" id="WP_048448085.1">
    <property type="nucleotide sequence ID" value="NZ_LABY01000280.1"/>
</dbReference>
<comment type="similarity">
    <text evidence="1">Belongs to the SlyX family.</text>
</comment>